<keyword evidence="3 11" id="KW-0347">Helicase</keyword>
<gene>
    <name evidence="11" type="ORF">V0U79_10915</name>
</gene>
<sequence>MTQFTDLGLAEPILKALAAEGYETPTPIQEQAIPVLLEGRDLLGTAQTGTGKTAAFTLPILNMLATSDLRAKPKSCTALILAPTRELALQIAESVKTYGKQVRPRFAVVMGGVKPGGQIRAMQGGVDILIATPGRLLDHMKTGVINLDSVKTVVLDEADQMMDLGFLPGIRRILMSTPQGRQTALLSATMPKQIRGLAHDFLNDPAQLSVAPVSRPIEQIDQSVQFLEKSQKLERLVKVLTENPVTSAIVFTRTKHGADKVCRRLNQADLRAVAIHGNKSQNQRQRALDGFKAFRSNILVATDIAARGLDIDGVSHVVNYELPNVPESYVHRIGRTARAGKSGTAIAFCDREERGLLKDIERLIGYRLAVTDDRGDVEHPSKPFTEQPRGAQPGGGKPNAGGQRNKPRQPRPDYRGDDRRNREPELEDIMAQQPRTGRKPSEDGEYRSRADRPRGDRPDSGKPHGRPGSKFRGGKPNGKFHGDRDQDRRQDSDRKPAERVQGGSPQAKPDGQFRNKTRPDQKGGDRRKTGPVFDDARAQHARTERKPEAEGEYRGRADRPRSEGSYSGKPRPGKPQGRPEGQFRGGKPKGKFHGDRDQDRRRDGDRKSEDRAQGGRPQGKPARDERPRADRPNTDRPKSLKPKHQGSGAKPGKPGNDNRRRDGNKTGLDRMLDGSGGIRRRNSRSGGPGRRSA</sequence>
<feature type="region of interest" description="Disordered" evidence="7">
    <location>
        <begin position="374"/>
        <end position="693"/>
    </location>
</feature>
<feature type="short sequence motif" description="Q motif" evidence="6">
    <location>
        <begin position="2"/>
        <end position="30"/>
    </location>
</feature>
<evidence type="ECO:0000259" key="10">
    <source>
        <dbReference type="PROSITE" id="PS51195"/>
    </source>
</evidence>
<evidence type="ECO:0000259" key="9">
    <source>
        <dbReference type="PROSITE" id="PS51194"/>
    </source>
</evidence>
<evidence type="ECO:0000256" key="6">
    <source>
        <dbReference type="PROSITE-ProRule" id="PRU00552"/>
    </source>
</evidence>
<evidence type="ECO:0000256" key="7">
    <source>
        <dbReference type="SAM" id="MobiDB-lite"/>
    </source>
</evidence>
<feature type="compositionally biased region" description="Basic and acidic residues" evidence="7">
    <location>
        <begin position="656"/>
        <end position="672"/>
    </location>
</feature>
<dbReference type="CDD" id="cd18787">
    <property type="entry name" value="SF2_C_DEAD"/>
    <property type="match status" value="1"/>
</dbReference>
<evidence type="ECO:0000256" key="1">
    <source>
        <dbReference type="ARBA" id="ARBA00022741"/>
    </source>
</evidence>
<feature type="compositionally biased region" description="Basic and acidic residues" evidence="7">
    <location>
        <begin position="511"/>
        <end position="562"/>
    </location>
</feature>
<evidence type="ECO:0000256" key="2">
    <source>
        <dbReference type="ARBA" id="ARBA00022801"/>
    </source>
</evidence>
<dbReference type="InterPro" id="IPR044742">
    <property type="entry name" value="DEAD/DEAH_RhlB"/>
</dbReference>
<evidence type="ECO:0000259" key="8">
    <source>
        <dbReference type="PROSITE" id="PS51192"/>
    </source>
</evidence>
<dbReference type="RefSeq" id="WP_330199544.1">
    <property type="nucleotide sequence ID" value="NZ_JAZDRP010000006.1"/>
</dbReference>
<dbReference type="Pfam" id="PF00270">
    <property type="entry name" value="DEAD"/>
    <property type="match status" value="1"/>
</dbReference>
<dbReference type="Proteomes" id="UP001354971">
    <property type="component" value="Unassembled WGS sequence"/>
</dbReference>
<proteinExistence type="inferred from homology"/>
<feature type="compositionally biased region" description="Basic and acidic residues" evidence="7">
    <location>
        <begin position="439"/>
        <end position="462"/>
    </location>
</feature>
<evidence type="ECO:0000313" key="11">
    <source>
        <dbReference type="EMBL" id="MEE2526882.1"/>
    </source>
</evidence>
<dbReference type="SMART" id="SM00490">
    <property type="entry name" value="HELICc"/>
    <property type="match status" value="1"/>
</dbReference>
<evidence type="ECO:0000256" key="4">
    <source>
        <dbReference type="ARBA" id="ARBA00022840"/>
    </source>
</evidence>
<evidence type="ECO:0000313" key="12">
    <source>
        <dbReference type="Proteomes" id="UP001354971"/>
    </source>
</evidence>
<feature type="compositionally biased region" description="Basic and acidic residues" evidence="7">
    <location>
        <begin position="621"/>
        <end position="638"/>
    </location>
</feature>
<dbReference type="CDD" id="cd00268">
    <property type="entry name" value="DEADc"/>
    <property type="match status" value="1"/>
</dbReference>
<dbReference type="PANTHER" id="PTHR47959:SF13">
    <property type="entry name" value="ATP-DEPENDENT RNA HELICASE RHLE"/>
    <property type="match status" value="1"/>
</dbReference>
<comment type="similarity">
    <text evidence="5">Belongs to the DEAD box helicase family.</text>
</comment>
<feature type="compositionally biased region" description="Basic and acidic residues" evidence="7">
    <location>
        <begin position="480"/>
        <end position="498"/>
    </location>
</feature>
<dbReference type="SMART" id="SM00487">
    <property type="entry name" value="DEXDc"/>
    <property type="match status" value="1"/>
</dbReference>
<name>A0ABU7LSL7_9PROT</name>
<dbReference type="Pfam" id="PF00271">
    <property type="entry name" value="Helicase_C"/>
    <property type="match status" value="1"/>
</dbReference>
<accession>A0ABU7LSL7</accession>
<feature type="compositionally biased region" description="Basic and acidic residues" evidence="7">
    <location>
        <begin position="410"/>
        <end position="424"/>
    </location>
</feature>
<keyword evidence="2" id="KW-0378">Hydrolase</keyword>
<dbReference type="PROSITE" id="PS51194">
    <property type="entry name" value="HELICASE_CTER"/>
    <property type="match status" value="1"/>
</dbReference>
<dbReference type="Gene3D" id="3.40.50.300">
    <property type="entry name" value="P-loop containing nucleotide triphosphate hydrolases"/>
    <property type="match status" value="2"/>
</dbReference>
<dbReference type="GO" id="GO:0004386">
    <property type="term" value="F:helicase activity"/>
    <property type="evidence" value="ECO:0007669"/>
    <property type="project" value="UniProtKB-KW"/>
</dbReference>
<reference evidence="11 12" key="1">
    <citation type="submission" date="2024-01" db="EMBL/GenBank/DDBJ databases">
        <title>Hyphobacterium bacterium isolated from marine sediment.</title>
        <authorList>
            <person name="Zhao S."/>
        </authorList>
    </citation>
    <scope>NUCLEOTIDE SEQUENCE [LARGE SCALE GENOMIC DNA]</scope>
    <source>
        <strain evidence="12">HN65</strain>
    </source>
</reference>
<evidence type="ECO:0000256" key="3">
    <source>
        <dbReference type="ARBA" id="ARBA00022806"/>
    </source>
</evidence>
<dbReference type="InterPro" id="IPR014001">
    <property type="entry name" value="Helicase_ATP-bd"/>
</dbReference>
<dbReference type="SUPFAM" id="SSF52540">
    <property type="entry name" value="P-loop containing nucleoside triphosphate hydrolases"/>
    <property type="match status" value="1"/>
</dbReference>
<feature type="compositionally biased region" description="Basic and acidic residues" evidence="7">
    <location>
        <begin position="592"/>
        <end position="613"/>
    </location>
</feature>
<dbReference type="InterPro" id="IPR001650">
    <property type="entry name" value="Helicase_C-like"/>
</dbReference>
<dbReference type="InterPro" id="IPR027417">
    <property type="entry name" value="P-loop_NTPase"/>
</dbReference>
<dbReference type="InterPro" id="IPR011545">
    <property type="entry name" value="DEAD/DEAH_box_helicase_dom"/>
</dbReference>
<feature type="compositionally biased region" description="Low complexity" evidence="7">
    <location>
        <begin position="568"/>
        <end position="582"/>
    </location>
</feature>
<comment type="caution">
    <text evidence="11">The sequence shown here is derived from an EMBL/GenBank/DDBJ whole genome shotgun (WGS) entry which is preliminary data.</text>
</comment>
<keyword evidence="12" id="KW-1185">Reference proteome</keyword>
<dbReference type="PROSITE" id="PS51195">
    <property type="entry name" value="Q_MOTIF"/>
    <property type="match status" value="1"/>
</dbReference>
<dbReference type="EMBL" id="JAZDRP010000006">
    <property type="protein sequence ID" value="MEE2526882.1"/>
    <property type="molecule type" value="Genomic_DNA"/>
</dbReference>
<keyword evidence="1" id="KW-0547">Nucleotide-binding</keyword>
<feature type="domain" description="Helicase ATP-binding" evidence="8">
    <location>
        <begin position="33"/>
        <end position="208"/>
    </location>
</feature>
<dbReference type="InterPro" id="IPR050079">
    <property type="entry name" value="DEAD_box_RNA_helicase"/>
</dbReference>
<organism evidence="11 12">
    <name type="scientific">Hyphobacterium lacteum</name>
    <dbReference type="NCBI Taxonomy" id="3116575"/>
    <lineage>
        <taxon>Bacteria</taxon>
        <taxon>Pseudomonadati</taxon>
        <taxon>Pseudomonadota</taxon>
        <taxon>Alphaproteobacteria</taxon>
        <taxon>Maricaulales</taxon>
        <taxon>Maricaulaceae</taxon>
        <taxon>Hyphobacterium</taxon>
    </lineage>
</organism>
<evidence type="ECO:0000256" key="5">
    <source>
        <dbReference type="ARBA" id="ARBA00038437"/>
    </source>
</evidence>
<feature type="domain" description="Helicase C-terminal" evidence="9">
    <location>
        <begin position="232"/>
        <end position="379"/>
    </location>
</feature>
<feature type="compositionally biased region" description="Basic residues" evidence="7">
    <location>
        <begin position="463"/>
        <end position="473"/>
    </location>
</feature>
<dbReference type="PROSITE" id="PS51192">
    <property type="entry name" value="HELICASE_ATP_BIND_1"/>
    <property type="match status" value="1"/>
</dbReference>
<feature type="domain" description="DEAD-box RNA helicase Q" evidence="10">
    <location>
        <begin position="2"/>
        <end position="30"/>
    </location>
</feature>
<protein>
    <submittedName>
        <fullName evidence="11">DEAD/DEAH box helicase</fullName>
    </submittedName>
</protein>
<keyword evidence="4" id="KW-0067">ATP-binding</keyword>
<dbReference type="PANTHER" id="PTHR47959">
    <property type="entry name" value="ATP-DEPENDENT RNA HELICASE RHLE-RELATED"/>
    <property type="match status" value="1"/>
</dbReference>
<dbReference type="InterPro" id="IPR014014">
    <property type="entry name" value="RNA_helicase_DEAD_Q_motif"/>
</dbReference>